<keyword evidence="1" id="KW-0808">Transferase</keyword>
<dbReference type="SUPFAM" id="SSF56112">
    <property type="entry name" value="Protein kinase-like (PK-like)"/>
    <property type="match status" value="2"/>
</dbReference>
<feature type="binding site" evidence="5">
    <location>
        <position position="354"/>
    </location>
    <ligand>
        <name>ATP</name>
        <dbReference type="ChEBI" id="CHEBI:30616"/>
    </ligand>
</feature>
<dbReference type="GO" id="GO:0005829">
    <property type="term" value="C:cytosol"/>
    <property type="evidence" value="ECO:0007669"/>
    <property type="project" value="TreeGrafter"/>
</dbReference>
<evidence type="ECO:0000313" key="7">
    <source>
        <dbReference type="EMBL" id="BBM85195.1"/>
    </source>
</evidence>
<feature type="domain" description="Protein kinase" evidence="6">
    <location>
        <begin position="324"/>
        <end position="597"/>
    </location>
</feature>
<reference evidence="7 8" key="1">
    <citation type="submission" date="2019-08" db="EMBL/GenBank/DDBJ databases">
        <title>Complete genome sequence of Candidatus Uab amorphum.</title>
        <authorList>
            <person name="Shiratori T."/>
            <person name="Suzuki S."/>
            <person name="Kakizawa Y."/>
            <person name="Ishida K."/>
        </authorList>
    </citation>
    <scope>NUCLEOTIDE SEQUENCE [LARGE SCALE GENOMIC DNA]</scope>
    <source>
        <strain evidence="7 8">SRT547</strain>
    </source>
</reference>
<evidence type="ECO:0000256" key="3">
    <source>
        <dbReference type="ARBA" id="ARBA00022777"/>
    </source>
</evidence>
<dbReference type="PROSITE" id="PS50011">
    <property type="entry name" value="PROTEIN_KINASE_DOM"/>
    <property type="match status" value="2"/>
</dbReference>
<evidence type="ECO:0000259" key="6">
    <source>
        <dbReference type="PROSITE" id="PS50011"/>
    </source>
</evidence>
<keyword evidence="2 5" id="KW-0547">Nucleotide-binding</keyword>
<evidence type="ECO:0000256" key="1">
    <source>
        <dbReference type="ARBA" id="ARBA00022679"/>
    </source>
</evidence>
<dbReference type="Gene3D" id="1.10.510.10">
    <property type="entry name" value="Transferase(Phosphotransferase) domain 1"/>
    <property type="match status" value="2"/>
</dbReference>
<evidence type="ECO:0000256" key="4">
    <source>
        <dbReference type="ARBA" id="ARBA00022840"/>
    </source>
</evidence>
<accession>A0A5S9IR75</accession>
<keyword evidence="4 5" id="KW-0067">ATP-binding</keyword>
<dbReference type="Proteomes" id="UP000326354">
    <property type="component" value="Chromosome"/>
</dbReference>
<dbReference type="GO" id="GO:0005776">
    <property type="term" value="C:autophagosome"/>
    <property type="evidence" value="ECO:0007669"/>
    <property type="project" value="TreeGrafter"/>
</dbReference>
<keyword evidence="3 7" id="KW-0418">Kinase</keyword>
<dbReference type="GO" id="GO:0000407">
    <property type="term" value="C:phagophore assembly site"/>
    <property type="evidence" value="ECO:0007669"/>
    <property type="project" value="TreeGrafter"/>
</dbReference>
<dbReference type="Pfam" id="PF20208">
    <property type="entry name" value="ARPP-1"/>
    <property type="match status" value="1"/>
</dbReference>
<dbReference type="GO" id="GO:0005524">
    <property type="term" value="F:ATP binding"/>
    <property type="evidence" value="ECO:0007669"/>
    <property type="project" value="UniProtKB-UniRule"/>
</dbReference>
<keyword evidence="8" id="KW-1185">Reference proteome</keyword>
<dbReference type="InterPro" id="IPR017441">
    <property type="entry name" value="Protein_kinase_ATP_BS"/>
</dbReference>
<protein>
    <submittedName>
        <fullName evidence="7">Protein kinase</fullName>
    </submittedName>
</protein>
<dbReference type="SMART" id="SM00220">
    <property type="entry name" value="S_TKc"/>
    <property type="match status" value="1"/>
</dbReference>
<dbReference type="OrthoDB" id="6111975at2"/>
<evidence type="ECO:0000256" key="5">
    <source>
        <dbReference type="PROSITE-ProRule" id="PRU10141"/>
    </source>
</evidence>
<dbReference type="KEGG" id="uam:UABAM_03558"/>
<dbReference type="PROSITE" id="PS00108">
    <property type="entry name" value="PROTEIN_KINASE_ST"/>
    <property type="match status" value="1"/>
</dbReference>
<dbReference type="Pfam" id="PF00069">
    <property type="entry name" value="Pkinase"/>
    <property type="match status" value="2"/>
</dbReference>
<dbReference type="GO" id="GO:0016020">
    <property type="term" value="C:membrane"/>
    <property type="evidence" value="ECO:0007669"/>
    <property type="project" value="TreeGrafter"/>
</dbReference>
<sequence length="874" mass="100052">MRIPNIYADFSHQQRLKNVMMVPIISREPKNEREIKCFLWQGMQDGEVEVQERASGYLVKSITAKNLSEKRFLGYRGNILRGGGQNRHLQHSFILGAGTTDLPVQCIQEGRWNPNREQKFHTKGAETTLSAMRFQNNSQRKIWETIYRTTHNTGTISPTQDFTVLQDALLSNNTTSNLDNEVTSDIKSLLNKIPAPLENQVGIVVVLPPSKDGDYHSYHLELHYSPQLYRLVHKDLLSSFVIDSGSLNTAALPKFTETEFQQMLSSIVEAEWHFFTPVGEEICWRLPLSSMAFGEAVFDEETIVHLMYASSNLGIPRRRVVGNYQLMEKIGHGEMGTVFLAYPNADEEKRVVVKILNKQHSRGSELYKRFLREGEVQQQMRHQNVVQTLEVGYCERVKRLYIVMEYAEGKNLEMIVTQEGPMRSPTVMKIAQKMASALEYARKKNIIHRDIKPGNIIFRKFGNVCRLLDFGLGKFMGGQHNTQLTVMGTVMGTPYYSSPQQLTDSSTTDHRDDIYSLGATLYHLLAGNPPYHECKGFAQLCETILDGALTPLGSINRDLPKELVAIVEKSMARERENRYQTAGEMLKAIEYAYDSWAIPPLDKGQRVDEAYAGYNLLSLWGDNDNEQTYLVQHLDSKQYSVMKRVKDESISAEKKAAFTEMVKNANSKNGGLLPIYDYGNKDGYLFVTLKYCCMGSLQELFCKIKGAKLAVRTTLRLMNIINKDIRFLKNQGFFVEYINPWTIYMERKNSNLYVRFTGLENFREMNLEYTRYLSPEQVKGEFQKEKSSVYSVAAIMYRLLSGKPPFPQKDIVDTMSAIVNGDFVPLSKAAPKLHSEVAEIITKAMSLEYKDRPKMREFINEIERVYPNYDVDEK</sequence>
<dbReference type="InterPro" id="IPR046699">
    <property type="entry name" value="ARPP-1"/>
</dbReference>
<organism evidence="7 8">
    <name type="scientific">Uabimicrobium amorphum</name>
    <dbReference type="NCBI Taxonomy" id="2596890"/>
    <lineage>
        <taxon>Bacteria</taxon>
        <taxon>Pseudomonadati</taxon>
        <taxon>Planctomycetota</taxon>
        <taxon>Candidatus Uabimicrobiia</taxon>
        <taxon>Candidatus Uabimicrobiales</taxon>
        <taxon>Candidatus Uabimicrobiaceae</taxon>
        <taxon>Candidatus Uabimicrobium</taxon>
    </lineage>
</organism>
<dbReference type="PANTHER" id="PTHR24348:SF22">
    <property type="entry name" value="NON-SPECIFIC SERINE_THREONINE PROTEIN KINASE"/>
    <property type="match status" value="1"/>
</dbReference>
<dbReference type="RefSeq" id="WP_151969309.1">
    <property type="nucleotide sequence ID" value="NZ_AP019860.1"/>
</dbReference>
<dbReference type="InterPro" id="IPR045269">
    <property type="entry name" value="Atg1-like"/>
</dbReference>
<dbReference type="EMBL" id="AP019860">
    <property type="protein sequence ID" value="BBM85195.1"/>
    <property type="molecule type" value="Genomic_DNA"/>
</dbReference>
<name>A0A5S9IR75_UABAM</name>
<dbReference type="InterPro" id="IPR008271">
    <property type="entry name" value="Ser/Thr_kinase_AS"/>
</dbReference>
<dbReference type="GO" id="GO:0004674">
    <property type="term" value="F:protein serine/threonine kinase activity"/>
    <property type="evidence" value="ECO:0007669"/>
    <property type="project" value="InterPro"/>
</dbReference>
<dbReference type="InterPro" id="IPR000719">
    <property type="entry name" value="Prot_kinase_dom"/>
</dbReference>
<gene>
    <name evidence="7" type="ORF">UABAM_03558</name>
</gene>
<dbReference type="CDD" id="cd14014">
    <property type="entry name" value="STKc_PknB_like"/>
    <property type="match status" value="1"/>
</dbReference>
<dbReference type="PANTHER" id="PTHR24348">
    <property type="entry name" value="SERINE/THREONINE-PROTEIN KINASE UNC-51-RELATED"/>
    <property type="match status" value="1"/>
</dbReference>
<dbReference type="PROSITE" id="PS00107">
    <property type="entry name" value="PROTEIN_KINASE_ATP"/>
    <property type="match status" value="1"/>
</dbReference>
<evidence type="ECO:0000313" key="8">
    <source>
        <dbReference type="Proteomes" id="UP000326354"/>
    </source>
</evidence>
<feature type="domain" description="Protein kinase" evidence="6">
    <location>
        <begin position="614"/>
        <end position="869"/>
    </location>
</feature>
<dbReference type="InterPro" id="IPR011009">
    <property type="entry name" value="Kinase-like_dom_sf"/>
</dbReference>
<evidence type="ECO:0000256" key="2">
    <source>
        <dbReference type="ARBA" id="ARBA00022741"/>
    </source>
</evidence>
<dbReference type="AlphaFoldDB" id="A0A5S9IR75"/>
<proteinExistence type="predicted"/>